<gene>
    <name evidence="2" type="ORF">IAC94_03200</name>
</gene>
<dbReference type="PANTHER" id="PTHR47197:SF3">
    <property type="entry name" value="DIHYDRO-HEME D1 DEHYDROGENASE"/>
    <property type="match status" value="1"/>
</dbReference>
<dbReference type="SUPFAM" id="SSF50974">
    <property type="entry name" value="Nitrous oxide reductase, N-terminal domain"/>
    <property type="match status" value="1"/>
</dbReference>
<evidence type="ECO:0000313" key="2">
    <source>
        <dbReference type="EMBL" id="HIR62514.1"/>
    </source>
</evidence>
<dbReference type="PROSITE" id="PS51257">
    <property type="entry name" value="PROKAR_LIPOPROTEIN"/>
    <property type="match status" value="1"/>
</dbReference>
<dbReference type="PANTHER" id="PTHR47197">
    <property type="entry name" value="PROTEIN NIRF"/>
    <property type="match status" value="1"/>
</dbReference>
<evidence type="ECO:0000313" key="3">
    <source>
        <dbReference type="Proteomes" id="UP000886744"/>
    </source>
</evidence>
<keyword evidence="1" id="KW-0732">Signal</keyword>
<feature type="chain" id="PRO_5038715241" evidence="1">
    <location>
        <begin position="21"/>
        <end position="390"/>
    </location>
</feature>
<dbReference type="AlphaFoldDB" id="A0A9D1J6V0"/>
<dbReference type="Gene3D" id="2.130.10.10">
    <property type="entry name" value="YVTN repeat-like/Quinoprotein amine dehydrogenase"/>
    <property type="match status" value="1"/>
</dbReference>
<proteinExistence type="predicted"/>
<dbReference type="InterPro" id="IPR031815">
    <property type="entry name" value="DUF5074"/>
</dbReference>
<dbReference type="EMBL" id="DVHI01000039">
    <property type="protein sequence ID" value="HIR62514.1"/>
    <property type="molecule type" value="Genomic_DNA"/>
</dbReference>
<feature type="signal peptide" evidence="1">
    <location>
        <begin position="1"/>
        <end position="20"/>
    </location>
</feature>
<sequence length="390" mass="42465">MRTNTAYTLFGLLSVCLTGAVITSCRGIEPITPSTGNEVTDGSDAGEVKGFFLLNEGNMGSNKATLDYFDYATGVYTRNIFAERNPGVALELGDVGNDLGIYGGKLYAVINCSNLVEVMDVETARHIAEIPLPNCRYITFDGGYAYVSSYAGAVEFDPEYRRGYVAKIDTVTMQVVDTCGVGYQPEEMAVVDGRLYVANSGGYMAPDYDLTVSVIDLATFEVCNEIEVAPNLHQIKIGGNGMLYISSRGDYYGHQSSTWVVDPSTDEVVRELQLLQNSDMAVYGDSLYVISHSWSNVSLDYSTGYAVFDTREGITVTRNFVTDGTEEEITTPYCIAVNPSNGDIFLTDAKDHVTPGRIHCYGQDGVRKWSATTGDIPAHIVFTSKPLKSL</sequence>
<evidence type="ECO:0000256" key="1">
    <source>
        <dbReference type="SAM" id="SignalP"/>
    </source>
</evidence>
<name>A0A9D1J6V0_9BACT</name>
<dbReference type="InterPro" id="IPR015943">
    <property type="entry name" value="WD40/YVTN_repeat-like_dom_sf"/>
</dbReference>
<organism evidence="2 3">
    <name type="scientific">Candidatus Coprenecus avistercoris</name>
    <dbReference type="NCBI Taxonomy" id="2840730"/>
    <lineage>
        <taxon>Bacteria</taxon>
        <taxon>Pseudomonadati</taxon>
        <taxon>Bacteroidota</taxon>
        <taxon>Bacteroidia</taxon>
        <taxon>Bacteroidales</taxon>
        <taxon>Rikenellaceae</taxon>
        <taxon>Rikenellaceae incertae sedis</taxon>
        <taxon>Candidatus Coprenecus</taxon>
    </lineage>
</organism>
<accession>A0A9D1J6V0</accession>
<protein>
    <submittedName>
        <fullName evidence="2">YncE family protein</fullName>
    </submittedName>
</protein>
<dbReference type="Pfam" id="PF16819">
    <property type="entry name" value="DUF5074"/>
    <property type="match status" value="1"/>
</dbReference>
<reference evidence="2" key="2">
    <citation type="journal article" date="2021" name="PeerJ">
        <title>Extensive microbial diversity within the chicken gut microbiome revealed by metagenomics and culture.</title>
        <authorList>
            <person name="Gilroy R."/>
            <person name="Ravi A."/>
            <person name="Getino M."/>
            <person name="Pursley I."/>
            <person name="Horton D.L."/>
            <person name="Alikhan N.F."/>
            <person name="Baker D."/>
            <person name="Gharbi K."/>
            <person name="Hall N."/>
            <person name="Watson M."/>
            <person name="Adriaenssens E.M."/>
            <person name="Foster-Nyarko E."/>
            <person name="Jarju S."/>
            <person name="Secka A."/>
            <person name="Antonio M."/>
            <person name="Oren A."/>
            <person name="Chaudhuri R.R."/>
            <person name="La Ragione R."/>
            <person name="Hildebrand F."/>
            <person name="Pallen M.J."/>
        </authorList>
    </citation>
    <scope>NUCLEOTIDE SEQUENCE</scope>
    <source>
        <strain evidence="2">ChiHjej13B12-12457</strain>
    </source>
</reference>
<dbReference type="InterPro" id="IPR011045">
    <property type="entry name" value="N2O_reductase_N"/>
</dbReference>
<dbReference type="InterPro" id="IPR051200">
    <property type="entry name" value="Host-pathogen_enzymatic-act"/>
</dbReference>
<reference evidence="2" key="1">
    <citation type="submission" date="2020-10" db="EMBL/GenBank/DDBJ databases">
        <authorList>
            <person name="Gilroy R."/>
        </authorList>
    </citation>
    <scope>NUCLEOTIDE SEQUENCE</scope>
    <source>
        <strain evidence="2">ChiHjej13B12-12457</strain>
    </source>
</reference>
<dbReference type="Proteomes" id="UP000886744">
    <property type="component" value="Unassembled WGS sequence"/>
</dbReference>
<comment type="caution">
    <text evidence="2">The sequence shown here is derived from an EMBL/GenBank/DDBJ whole genome shotgun (WGS) entry which is preliminary data.</text>
</comment>